<name>A0A7I7NXV9_9MYCO</name>
<dbReference type="Pfam" id="PF13419">
    <property type="entry name" value="HAD_2"/>
    <property type="match status" value="1"/>
</dbReference>
<keyword evidence="2" id="KW-0829">Tyrosine-protein kinase</keyword>
<dbReference type="InterPro" id="IPR006439">
    <property type="entry name" value="HAD-SF_hydro_IA"/>
</dbReference>
<comment type="catalytic activity">
    <reaction evidence="3">
        <text>L-tyrosyl-[protein] + ATP = O-phospho-L-tyrosyl-[protein] + ADP + H(+)</text>
        <dbReference type="Rhea" id="RHEA:10596"/>
        <dbReference type="Rhea" id="RHEA-COMP:10136"/>
        <dbReference type="Rhea" id="RHEA-COMP:20101"/>
        <dbReference type="ChEBI" id="CHEBI:15378"/>
        <dbReference type="ChEBI" id="CHEBI:30616"/>
        <dbReference type="ChEBI" id="CHEBI:46858"/>
        <dbReference type="ChEBI" id="CHEBI:61978"/>
        <dbReference type="ChEBI" id="CHEBI:456216"/>
    </reaction>
    <physiologicalReaction direction="left-to-right" evidence="3">
        <dbReference type="Rhea" id="RHEA:10597"/>
    </physiologicalReaction>
</comment>
<accession>A0A7I7NXV9</accession>
<dbReference type="FunFam" id="3.40.50.1000:FF:000022">
    <property type="entry name" value="Phosphoglycolate phosphatase"/>
    <property type="match status" value="1"/>
</dbReference>
<dbReference type="SUPFAM" id="SSF56784">
    <property type="entry name" value="HAD-like"/>
    <property type="match status" value="1"/>
</dbReference>
<proteinExistence type="inferred from homology"/>
<dbReference type="KEGG" id="mseo:MSEO_19320"/>
<organism evidence="7 8">
    <name type="scientific">Mycobacterium seoulense</name>
    <dbReference type="NCBI Taxonomy" id="386911"/>
    <lineage>
        <taxon>Bacteria</taxon>
        <taxon>Bacillati</taxon>
        <taxon>Actinomycetota</taxon>
        <taxon>Actinomycetes</taxon>
        <taxon>Mycobacteriales</taxon>
        <taxon>Mycobacteriaceae</taxon>
        <taxon>Mycobacterium</taxon>
    </lineage>
</organism>
<dbReference type="InterPro" id="IPR023214">
    <property type="entry name" value="HAD_sf"/>
</dbReference>
<evidence type="ECO:0000256" key="4">
    <source>
        <dbReference type="ARBA" id="ARBA00069527"/>
    </source>
</evidence>
<gene>
    <name evidence="7" type="ORF">MSEO_19320</name>
</gene>
<evidence type="ECO:0000256" key="2">
    <source>
        <dbReference type="ARBA" id="ARBA00023137"/>
    </source>
</evidence>
<keyword evidence="8" id="KW-1185">Reference proteome</keyword>
<dbReference type="PANTHER" id="PTHR43434:SF20">
    <property type="entry name" value="5'-NUCLEOTIDASE"/>
    <property type="match status" value="1"/>
</dbReference>
<dbReference type="InterPro" id="IPR023198">
    <property type="entry name" value="PGP-like_dom2"/>
</dbReference>
<protein>
    <recommendedName>
        <fullName evidence="4">Tyrosine-protein kinase PtkA</fullName>
    </recommendedName>
    <alternativeName>
        <fullName evidence="5">Protein tyrosine kinase A</fullName>
    </alternativeName>
</protein>
<dbReference type="GO" id="GO:0004713">
    <property type="term" value="F:protein tyrosine kinase activity"/>
    <property type="evidence" value="ECO:0007669"/>
    <property type="project" value="UniProtKB-KW"/>
</dbReference>
<dbReference type="EMBL" id="AP022582">
    <property type="protein sequence ID" value="BBY01433.1"/>
    <property type="molecule type" value="Genomic_DNA"/>
</dbReference>
<dbReference type="InterPro" id="IPR050155">
    <property type="entry name" value="HAD-like_hydrolase_sf"/>
</dbReference>
<evidence type="ECO:0000256" key="3">
    <source>
        <dbReference type="ARBA" id="ARBA00050405"/>
    </source>
</evidence>
<evidence type="ECO:0000313" key="8">
    <source>
        <dbReference type="Proteomes" id="UP000466632"/>
    </source>
</evidence>
<feature type="region of interest" description="Disordered" evidence="6">
    <location>
        <begin position="1"/>
        <end position="20"/>
    </location>
</feature>
<keyword evidence="2" id="KW-0808">Transferase</keyword>
<dbReference type="RefSeq" id="WP_174813809.1">
    <property type="nucleotide sequence ID" value="NZ_AP022582.1"/>
</dbReference>
<evidence type="ECO:0000256" key="1">
    <source>
        <dbReference type="ARBA" id="ARBA00006171"/>
    </source>
</evidence>
<dbReference type="PRINTS" id="PR00413">
    <property type="entry name" value="HADHALOGNASE"/>
</dbReference>
<dbReference type="InterPro" id="IPR041492">
    <property type="entry name" value="HAD_2"/>
</dbReference>
<dbReference type="SFLD" id="SFLDG01129">
    <property type="entry name" value="C1.5:_HAD__Beta-PGM__Phosphata"/>
    <property type="match status" value="1"/>
</dbReference>
<evidence type="ECO:0000256" key="5">
    <source>
        <dbReference type="ARBA" id="ARBA00080335"/>
    </source>
</evidence>
<dbReference type="PANTHER" id="PTHR43434">
    <property type="entry name" value="PHOSPHOGLYCOLATE PHOSPHATASE"/>
    <property type="match status" value="1"/>
</dbReference>
<dbReference type="InterPro" id="IPR036412">
    <property type="entry name" value="HAD-like_sf"/>
</dbReference>
<dbReference type="Proteomes" id="UP000466632">
    <property type="component" value="Chromosome"/>
</dbReference>
<keyword evidence="2" id="KW-0418">Kinase</keyword>
<dbReference type="AlphaFoldDB" id="A0A7I7NXV9"/>
<dbReference type="Gene3D" id="3.40.50.1000">
    <property type="entry name" value="HAD superfamily/HAD-like"/>
    <property type="match status" value="1"/>
</dbReference>
<evidence type="ECO:0000256" key="6">
    <source>
        <dbReference type="SAM" id="MobiDB-lite"/>
    </source>
</evidence>
<comment type="similarity">
    <text evidence="1">Belongs to the HAD-like hydrolase superfamily. CbbY/CbbZ/Gph/YieH family.</text>
</comment>
<evidence type="ECO:0000313" key="7">
    <source>
        <dbReference type="EMBL" id="BBY01433.1"/>
    </source>
</evidence>
<dbReference type="Gene3D" id="1.10.150.240">
    <property type="entry name" value="Putative phosphatase, domain 2"/>
    <property type="match status" value="1"/>
</dbReference>
<dbReference type="SFLD" id="SFLDS00003">
    <property type="entry name" value="Haloacid_Dehalogenase"/>
    <property type="match status" value="1"/>
</dbReference>
<dbReference type="GO" id="GO:0005829">
    <property type="term" value="C:cytosol"/>
    <property type="evidence" value="ECO:0007669"/>
    <property type="project" value="TreeGrafter"/>
</dbReference>
<reference evidence="7 8" key="1">
    <citation type="journal article" date="2019" name="Emerg. Microbes Infect.">
        <title>Comprehensive subspecies identification of 175 nontuberculous mycobacteria species based on 7547 genomic profiles.</title>
        <authorList>
            <person name="Matsumoto Y."/>
            <person name="Kinjo T."/>
            <person name="Motooka D."/>
            <person name="Nabeya D."/>
            <person name="Jung N."/>
            <person name="Uechi K."/>
            <person name="Horii T."/>
            <person name="Iida T."/>
            <person name="Fujita J."/>
            <person name="Nakamura S."/>
        </authorList>
    </citation>
    <scope>NUCLEOTIDE SEQUENCE [LARGE SCALE GENOMIC DNA]</scope>
    <source>
        <strain evidence="7 8">JCM 16018</strain>
    </source>
</reference>
<sequence>MTGTTSADRPASPREASSPPAAAQLVIFDLDGTLTDSAEGIVASFLHALDQVGVAVPDGDLVAQIVGPPMDDTFRTMLGEDAERAIAAFRAEYADRGWAMNTLFEGIAPLLADLEAAGVRLAVATSKLEPTARRILAHFGLDQHFEVIAGASPDGSRKTKVEVLAHALEQLRPLPGRVLMVGDRSHDVHGAAAHGIDTVVVGWGYGRDDFPDGATVAGPTMVTHAATVDELRAVLGV</sequence>
<dbReference type="NCBIfam" id="TIGR01549">
    <property type="entry name" value="HAD-SF-IA-v1"/>
    <property type="match status" value="1"/>
</dbReference>